<feature type="transmembrane region" description="Helical" evidence="9">
    <location>
        <begin position="589"/>
        <end position="609"/>
    </location>
</feature>
<comment type="caution">
    <text evidence="11">The sequence shown here is derived from an EMBL/GenBank/DDBJ whole genome shotgun (WGS) entry which is preliminary data.</text>
</comment>
<keyword evidence="5 9" id="KW-1133">Transmembrane helix</keyword>
<dbReference type="OMA" id="FSICYHV"/>
<dbReference type="Proteomes" id="UP000318571">
    <property type="component" value="Chromosome 2"/>
</dbReference>
<feature type="transmembrane region" description="Helical" evidence="9">
    <location>
        <begin position="621"/>
        <end position="639"/>
    </location>
</feature>
<dbReference type="OrthoDB" id="416618at2759"/>
<evidence type="ECO:0000256" key="4">
    <source>
        <dbReference type="ARBA" id="ARBA00022729"/>
    </source>
</evidence>
<dbReference type="EMBL" id="VCGU01000005">
    <property type="protein sequence ID" value="TRY74898.1"/>
    <property type="molecule type" value="Genomic_DNA"/>
</dbReference>
<accession>A0A553PB43</accession>
<dbReference type="Pfam" id="PF13965">
    <property type="entry name" value="SID-1_RNA_chan"/>
    <property type="match status" value="2"/>
</dbReference>
<proteinExistence type="inferred from homology"/>
<comment type="similarity">
    <text evidence="2">Belongs to the SID1 family.</text>
</comment>
<feature type="region of interest" description="Disordered" evidence="8">
    <location>
        <begin position="315"/>
        <end position="408"/>
    </location>
</feature>
<protein>
    <recommendedName>
        <fullName evidence="13">SID1 transmembrane family member 1</fullName>
    </recommendedName>
</protein>
<feature type="transmembrane region" description="Helical" evidence="9">
    <location>
        <begin position="284"/>
        <end position="305"/>
    </location>
</feature>
<comment type="subcellular location">
    <subcellularLocation>
        <location evidence="1">Membrane</location>
        <topology evidence="1">Multi-pass membrane protein</topology>
    </subcellularLocation>
</comment>
<dbReference type="AlphaFoldDB" id="A0A553PB43"/>
<dbReference type="GO" id="GO:0003725">
    <property type="term" value="F:double-stranded RNA binding"/>
    <property type="evidence" value="ECO:0007669"/>
    <property type="project" value="TreeGrafter"/>
</dbReference>
<keyword evidence="4 10" id="KW-0732">Signal</keyword>
<feature type="transmembrane region" description="Helical" evidence="9">
    <location>
        <begin position="557"/>
        <end position="577"/>
    </location>
</feature>
<evidence type="ECO:0000256" key="9">
    <source>
        <dbReference type="SAM" id="Phobius"/>
    </source>
</evidence>
<feature type="transmembrane region" description="Helical" evidence="9">
    <location>
        <begin position="517"/>
        <end position="536"/>
    </location>
</feature>
<keyword evidence="3 9" id="KW-0812">Transmembrane</keyword>
<dbReference type="GO" id="GO:0005886">
    <property type="term" value="C:plasma membrane"/>
    <property type="evidence" value="ECO:0007669"/>
    <property type="project" value="TreeGrafter"/>
</dbReference>
<dbReference type="PANTHER" id="PTHR12185">
    <property type="entry name" value="SID1 TRANSMEMBRANE FAMILY MEMEBER"/>
    <property type="match status" value="1"/>
</dbReference>
<feature type="transmembrane region" description="Helical" evidence="9">
    <location>
        <begin position="706"/>
        <end position="725"/>
    </location>
</feature>
<evidence type="ECO:0000256" key="3">
    <source>
        <dbReference type="ARBA" id="ARBA00022692"/>
    </source>
</evidence>
<keyword evidence="12" id="KW-1185">Reference proteome</keyword>
<evidence type="ECO:0000313" key="11">
    <source>
        <dbReference type="EMBL" id="TRY74898.1"/>
    </source>
</evidence>
<dbReference type="PANTHER" id="PTHR12185:SF14">
    <property type="entry name" value="CHOLESTEROL UPTAKE PROTEIN 1"/>
    <property type="match status" value="1"/>
</dbReference>
<feature type="transmembrane region" description="Helical" evidence="9">
    <location>
        <begin position="645"/>
        <end position="668"/>
    </location>
</feature>
<evidence type="ECO:0000256" key="7">
    <source>
        <dbReference type="ARBA" id="ARBA00023180"/>
    </source>
</evidence>
<sequence length="885" mass="99824">MTSRAGAVLLVWMALWSFNGLHAQERAVSLALNEPFLIDVEAPGLTLAFNLPPMSLNASHTAQFQAQFQPDLEVGSQVLPHVTLVLIYGNQSLSWFIANHSRSSSQRLCWAGLPEGGNSVSLVVHSSRSTQIQLSIQSVDMSLPFGQAQITDVALNHPVTFLVDPVPQGSLGDRYLLRVDSQDAGSDHFCLIVAAYANVCPFKDKGATIRNGEMWMTVLAKGAMTIRYEDARFAMPFYVTLLVLESDQDCHQTDFVVAPYSSFSRTRSKRMRVSIERTSRNESYLYPILTMVFMSVLMGILGMCVMMGKKFEENDPSGDDTAPHDNPSVYLSANASREDIADNGGGAVGYDETDELDGNYLRPQVASPVPSTSSSRRSQEQDYLKPVISADNGNANPDPRPSRTRPDIDDLKRRCMDSVPLSSTRRARIEKGLERLNEDTNLGHMTHILEDDPWFRRNRSRVYCYLVPLLALFYFIPSIQFVFLVKESESLTGSQDLCYHNFLCSKPWNIFSDFNHVVSNLPYMIYGFMFVGLVRFKSSKLPPGQNPKNDHKAGKGILQQLSIFYAMGFSLAAQGFFSICYHVCPTNHSLQFDSTMMYVMCMLGCVKIYQFRHPDANANAYSFFYFLGGIVLLEALTLYSYSWWVYSLFLVLYVAMTVFIAIDCYFIGVARLDTRITKVLIEDVFYTSWKGGPNGEKVGIRYPKRFGFAMVFCLINFAYVVYLLVAKVKRPDRSVTHVVLVILAGNLFLYIGYYIFRKNQMRCKIMGKSMCCRDGDQVDASYSYPNPFCPNHRIPIFISAGSIFALLSFMCAVTAITFYLDRSANRNLSPAESRILNEDCAYFNFYDSHDAWHFLSATAIFMAFLALLTVDDDQIHVPRELIEVF</sequence>
<name>A0A553PB43_TIGCA</name>
<evidence type="ECO:0000313" key="12">
    <source>
        <dbReference type="Proteomes" id="UP000318571"/>
    </source>
</evidence>
<feature type="transmembrane region" description="Helical" evidence="9">
    <location>
        <begin position="851"/>
        <end position="870"/>
    </location>
</feature>
<keyword evidence="7" id="KW-0325">Glycoprotein</keyword>
<evidence type="ECO:0000256" key="8">
    <source>
        <dbReference type="SAM" id="MobiDB-lite"/>
    </source>
</evidence>
<evidence type="ECO:0000256" key="6">
    <source>
        <dbReference type="ARBA" id="ARBA00023136"/>
    </source>
</evidence>
<keyword evidence="6 9" id="KW-0472">Membrane</keyword>
<dbReference type="GO" id="GO:0051033">
    <property type="term" value="F:RNA transmembrane transporter activity"/>
    <property type="evidence" value="ECO:0007669"/>
    <property type="project" value="TreeGrafter"/>
</dbReference>
<dbReference type="GO" id="GO:0005764">
    <property type="term" value="C:lysosome"/>
    <property type="evidence" value="ECO:0007669"/>
    <property type="project" value="TreeGrafter"/>
</dbReference>
<evidence type="ECO:0008006" key="13">
    <source>
        <dbReference type="Google" id="ProtNLM"/>
    </source>
</evidence>
<evidence type="ECO:0000256" key="2">
    <source>
        <dbReference type="ARBA" id="ARBA00006618"/>
    </source>
</evidence>
<organism evidence="11 12">
    <name type="scientific">Tigriopus californicus</name>
    <name type="common">Marine copepod</name>
    <dbReference type="NCBI Taxonomy" id="6832"/>
    <lineage>
        <taxon>Eukaryota</taxon>
        <taxon>Metazoa</taxon>
        <taxon>Ecdysozoa</taxon>
        <taxon>Arthropoda</taxon>
        <taxon>Crustacea</taxon>
        <taxon>Multicrustacea</taxon>
        <taxon>Hexanauplia</taxon>
        <taxon>Copepoda</taxon>
        <taxon>Harpacticoida</taxon>
        <taxon>Harpacticidae</taxon>
        <taxon>Tigriopus</taxon>
    </lineage>
</organism>
<gene>
    <name evidence="11" type="ORF">TCAL_00546</name>
</gene>
<reference evidence="11 12" key="1">
    <citation type="journal article" date="2018" name="Nat. Ecol. Evol.">
        <title>Genomic signatures of mitonuclear coevolution across populations of Tigriopus californicus.</title>
        <authorList>
            <person name="Barreto F.S."/>
            <person name="Watson E.T."/>
            <person name="Lima T.G."/>
            <person name="Willett C.S."/>
            <person name="Edmands S."/>
            <person name="Li W."/>
            <person name="Burton R.S."/>
        </authorList>
    </citation>
    <scope>NUCLEOTIDE SEQUENCE [LARGE SCALE GENOMIC DNA]</scope>
    <source>
        <strain evidence="11 12">San Diego</strain>
    </source>
</reference>
<dbReference type="InterPro" id="IPR025958">
    <property type="entry name" value="SID1_TM_fam"/>
</dbReference>
<evidence type="ECO:0000256" key="1">
    <source>
        <dbReference type="ARBA" id="ARBA00004141"/>
    </source>
</evidence>
<feature type="transmembrane region" description="Helical" evidence="9">
    <location>
        <begin position="737"/>
        <end position="756"/>
    </location>
</feature>
<dbReference type="STRING" id="6832.A0A553PB43"/>
<feature type="compositionally biased region" description="Low complexity" evidence="8">
    <location>
        <begin position="367"/>
        <end position="376"/>
    </location>
</feature>
<evidence type="ECO:0000256" key="10">
    <source>
        <dbReference type="SAM" id="SignalP"/>
    </source>
</evidence>
<feature type="transmembrane region" description="Helical" evidence="9">
    <location>
        <begin position="462"/>
        <end position="485"/>
    </location>
</feature>
<feature type="transmembrane region" description="Helical" evidence="9">
    <location>
        <begin position="796"/>
        <end position="820"/>
    </location>
</feature>
<feature type="signal peptide" evidence="10">
    <location>
        <begin position="1"/>
        <end position="23"/>
    </location>
</feature>
<feature type="chain" id="PRO_5021931414" description="SID1 transmembrane family member 1" evidence="10">
    <location>
        <begin position="24"/>
        <end position="885"/>
    </location>
</feature>
<evidence type="ECO:0000256" key="5">
    <source>
        <dbReference type="ARBA" id="ARBA00022989"/>
    </source>
</evidence>